<dbReference type="GO" id="GO:0005524">
    <property type="term" value="F:ATP binding"/>
    <property type="evidence" value="ECO:0007669"/>
    <property type="project" value="UniProtKB-KW"/>
</dbReference>
<evidence type="ECO:0000256" key="4">
    <source>
        <dbReference type="ARBA" id="ARBA00022598"/>
    </source>
</evidence>
<name>A0AAX2ZL75_9FIRM</name>
<accession>A0AAX2ZL75</accession>
<dbReference type="GO" id="GO:0005737">
    <property type="term" value="C:cytoplasm"/>
    <property type="evidence" value="ECO:0007669"/>
    <property type="project" value="TreeGrafter"/>
</dbReference>
<dbReference type="PANTHER" id="PTHR12561">
    <property type="entry name" value="LIPOATE-PROTEIN LIGASE"/>
    <property type="match status" value="1"/>
</dbReference>
<evidence type="ECO:0000256" key="1">
    <source>
        <dbReference type="ARBA" id="ARBA00005085"/>
    </source>
</evidence>
<sequence>MIYINSKSTSPYFNFALEEYLMTYKDLEDDEIFLFWRTNPTVMIGRYQNTYCEINEKYVKENNINVVRRNSGGGTIYTDMGAWQFTFIQKNHKENGISFGKFTTPIVQALRQENIDAYFNSRNDLLIGNKKFSGNAQYRKDDVMLHHGSILFNTDIKAMVESITVAEDKIIAKGIKSVRERVINISEVIDKNITSEDFKDIMLKRLLKDSQIYTLTNEDIEAINKIKKEKFESWDWNYGKNPVFNINRWKRFDGGRVDFKLDIKKGIIKDCVIEGDFFLSGDICKVEKAFINCKYDKDEIYKLLGTLDIDKIFYKINKDDLLKCIID</sequence>
<dbReference type="EMBL" id="CP081135">
    <property type="protein sequence ID" value="UEL48412.1"/>
    <property type="molecule type" value="Genomic_DNA"/>
</dbReference>
<dbReference type="Pfam" id="PF21948">
    <property type="entry name" value="LplA-B_cat"/>
    <property type="match status" value="1"/>
</dbReference>
<dbReference type="Pfam" id="PF10437">
    <property type="entry name" value="Lip_prot_lig_C"/>
    <property type="match status" value="1"/>
</dbReference>
<evidence type="ECO:0000259" key="8">
    <source>
        <dbReference type="PROSITE" id="PS51733"/>
    </source>
</evidence>
<comment type="pathway">
    <text evidence="1">Protein modification; protein lipoylation via exogenous pathway; protein N(6)-(lipoyl)lysine from lipoate: step 2/2.</text>
</comment>
<dbReference type="GO" id="GO:0017118">
    <property type="term" value="F:lipoyltransferase activity"/>
    <property type="evidence" value="ECO:0007669"/>
    <property type="project" value="TreeGrafter"/>
</dbReference>
<evidence type="ECO:0000256" key="6">
    <source>
        <dbReference type="ARBA" id="ARBA00022840"/>
    </source>
</evidence>
<dbReference type="RefSeq" id="WP_228416536.1">
    <property type="nucleotide sequence ID" value="NZ_CP081135.1"/>
</dbReference>
<reference evidence="9 10" key="1">
    <citation type="journal article" date="2023" name="Int. J. Syst. Evol. Microbiol.">
        <title>Terrisporobacter hibernicus sp. nov., isolated from bovine faeces in Northern Ireland.</title>
        <authorList>
            <person name="Mitchell M."/>
            <person name="Nguyen S.V."/>
            <person name="Connor M."/>
            <person name="Fairley D.J."/>
            <person name="Donoghue O."/>
            <person name="Marshall H."/>
            <person name="Koolman L."/>
            <person name="McMullan G."/>
            <person name="Schaffer K.E."/>
            <person name="McGrath J.W."/>
            <person name="Fanning S."/>
        </authorList>
    </citation>
    <scope>NUCLEOTIDE SEQUENCE [LARGE SCALE GENOMIC DNA]</scope>
    <source>
        <strain evidence="9 10">MCA3</strain>
    </source>
</reference>
<comment type="pathway">
    <text evidence="2">Protein modification; protein lipoylation via exogenous pathway; protein N(6)-(lipoyl)lysine from lipoate: step 1/2.</text>
</comment>
<dbReference type="GO" id="GO:0009249">
    <property type="term" value="P:protein lipoylation"/>
    <property type="evidence" value="ECO:0007669"/>
    <property type="project" value="InterPro"/>
</dbReference>
<gene>
    <name evidence="9" type="ORF">JW646_02870</name>
</gene>
<dbReference type="SUPFAM" id="SSF55681">
    <property type="entry name" value="Class II aaRS and biotin synthetases"/>
    <property type="match status" value="1"/>
</dbReference>
<dbReference type="InterPro" id="IPR019491">
    <property type="entry name" value="Lipoate_protein_ligase_C"/>
</dbReference>
<dbReference type="GO" id="GO:0016979">
    <property type="term" value="F:lipoate-protein ligase activity"/>
    <property type="evidence" value="ECO:0007669"/>
    <property type="project" value="UniProtKB-EC"/>
</dbReference>
<dbReference type="SUPFAM" id="SSF82649">
    <property type="entry name" value="SufE/NifU"/>
    <property type="match status" value="1"/>
</dbReference>
<evidence type="ECO:0000313" key="10">
    <source>
        <dbReference type="Proteomes" id="UP001198983"/>
    </source>
</evidence>
<dbReference type="InterPro" id="IPR004562">
    <property type="entry name" value="LipoylTrfase_LipoateP_Ligase"/>
</dbReference>
<dbReference type="AlphaFoldDB" id="A0AAX2ZL75"/>
<dbReference type="KEGG" id="tem:JW646_02870"/>
<keyword evidence="6" id="KW-0067">ATP-binding</keyword>
<dbReference type="Gene3D" id="3.30.390.50">
    <property type="entry name" value="CO dehydrogenase flavoprotein, C-terminal domain"/>
    <property type="match status" value="1"/>
</dbReference>
<keyword evidence="10" id="KW-1185">Reference proteome</keyword>
<evidence type="ECO:0000256" key="7">
    <source>
        <dbReference type="ARBA" id="ARBA00048037"/>
    </source>
</evidence>
<keyword evidence="5" id="KW-0547">Nucleotide-binding</keyword>
<dbReference type="Proteomes" id="UP001198983">
    <property type="component" value="Chromosome"/>
</dbReference>
<evidence type="ECO:0000313" key="9">
    <source>
        <dbReference type="EMBL" id="UEL48412.1"/>
    </source>
</evidence>
<dbReference type="PANTHER" id="PTHR12561:SF3">
    <property type="entry name" value="LIPOYLTRANSFERASE 1, MITOCHONDRIAL"/>
    <property type="match status" value="1"/>
</dbReference>
<proteinExistence type="predicted"/>
<dbReference type="PROSITE" id="PS51733">
    <property type="entry name" value="BPL_LPL_CATALYTIC"/>
    <property type="match status" value="1"/>
</dbReference>
<dbReference type="NCBIfam" id="TIGR00545">
    <property type="entry name" value="lipoyltrans"/>
    <property type="match status" value="1"/>
</dbReference>
<dbReference type="EC" id="6.3.1.20" evidence="3"/>
<comment type="catalytic activity">
    <reaction evidence="7">
        <text>L-lysyl-[lipoyl-carrier protein] + (R)-lipoate + ATP = N(6)-[(R)-lipoyl]-L-lysyl-[lipoyl-carrier protein] + AMP + diphosphate + H(+)</text>
        <dbReference type="Rhea" id="RHEA:49288"/>
        <dbReference type="Rhea" id="RHEA-COMP:10500"/>
        <dbReference type="Rhea" id="RHEA-COMP:10502"/>
        <dbReference type="ChEBI" id="CHEBI:15378"/>
        <dbReference type="ChEBI" id="CHEBI:29969"/>
        <dbReference type="ChEBI" id="CHEBI:30616"/>
        <dbReference type="ChEBI" id="CHEBI:33019"/>
        <dbReference type="ChEBI" id="CHEBI:83088"/>
        <dbReference type="ChEBI" id="CHEBI:83099"/>
        <dbReference type="ChEBI" id="CHEBI:456215"/>
        <dbReference type="EC" id="6.3.1.20"/>
    </reaction>
</comment>
<protein>
    <recommendedName>
        <fullName evidence="3">lipoate--protein ligase</fullName>
        <ecNumber evidence="3">6.3.1.20</ecNumber>
    </recommendedName>
</protein>
<evidence type="ECO:0000256" key="3">
    <source>
        <dbReference type="ARBA" id="ARBA00012367"/>
    </source>
</evidence>
<dbReference type="InterPro" id="IPR045864">
    <property type="entry name" value="aa-tRNA-synth_II/BPL/LPL"/>
</dbReference>
<dbReference type="InterPro" id="IPR004143">
    <property type="entry name" value="BPL_LPL_catalytic"/>
</dbReference>
<keyword evidence="4 9" id="KW-0436">Ligase</keyword>
<dbReference type="Gene3D" id="3.30.930.10">
    <property type="entry name" value="Bira Bifunctional Protein, Domain 2"/>
    <property type="match status" value="1"/>
</dbReference>
<organism evidence="9 10">
    <name type="scientific">Terrisporobacter hibernicus</name>
    <dbReference type="NCBI Taxonomy" id="2813371"/>
    <lineage>
        <taxon>Bacteria</taxon>
        <taxon>Bacillati</taxon>
        <taxon>Bacillota</taxon>
        <taxon>Clostridia</taxon>
        <taxon>Peptostreptococcales</taxon>
        <taxon>Peptostreptococcaceae</taxon>
        <taxon>Terrisporobacter</taxon>
    </lineage>
</organism>
<evidence type="ECO:0000256" key="2">
    <source>
        <dbReference type="ARBA" id="ARBA00005124"/>
    </source>
</evidence>
<feature type="domain" description="BPL/LPL catalytic" evidence="8">
    <location>
        <begin position="27"/>
        <end position="214"/>
    </location>
</feature>
<evidence type="ECO:0000256" key="5">
    <source>
        <dbReference type="ARBA" id="ARBA00022741"/>
    </source>
</evidence>
<dbReference type="CDD" id="cd16443">
    <property type="entry name" value="LplA"/>
    <property type="match status" value="1"/>
</dbReference>